<dbReference type="PANTHER" id="PTHR33428">
    <property type="entry name" value="CHLOROPHYLLASE-2, CHLOROPLASTIC"/>
    <property type="match status" value="1"/>
</dbReference>
<dbReference type="SUPFAM" id="SSF53474">
    <property type="entry name" value="alpha/beta-Hydrolases"/>
    <property type="match status" value="1"/>
</dbReference>
<proteinExistence type="predicted"/>
<evidence type="ECO:0000256" key="1">
    <source>
        <dbReference type="SAM" id="SignalP"/>
    </source>
</evidence>
<dbReference type="PANTHER" id="PTHR33428:SF14">
    <property type="entry name" value="CARBOXYLESTERASE TYPE B DOMAIN-CONTAINING PROTEIN"/>
    <property type="match status" value="1"/>
</dbReference>
<keyword evidence="1" id="KW-0732">Signal</keyword>
<dbReference type="InterPro" id="IPR029058">
    <property type="entry name" value="AB_hydrolase_fold"/>
</dbReference>
<dbReference type="InterPro" id="IPR017395">
    <property type="entry name" value="Chlorophyllase-like"/>
</dbReference>
<gene>
    <name evidence="3" type="primary">LOC106056454</name>
</gene>
<accession>A0A9W3APR9</accession>
<keyword evidence="2" id="KW-1185">Reference proteome</keyword>
<evidence type="ECO:0000313" key="2">
    <source>
        <dbReference type="Proteomes" id="UP001165740"/>
    </source>
</evidence>
<dbReference type="OMA" id="ACHIAHA"/>
<evidence type="ECO:0000313" key="3">
    <source>
        <dbReference type="RefSeq" id="XP_055889159.1"/>
    </source>
</evidence>
<feature type="chain" id="PRO_5040762372" evidence="1">
    <location>
        <begin position="23"/>
        <end position="316"/>
    </location>
</feature>
<sequence length="316" mass="35329">MKPSQGIPATVLLIICLVSSQGDNPYNPGQYGVDSLDFSPQKDDIPLHTKVFFPKSTGKFTPIVFIGGLYGWVVSESYSTLLSNLASHGYIAVGMDRFYLDQTDLSSPDFKPRKISGLEGESQALQLYFNTTQWIKTHLKRQIVATADWNKTSLLCHSAGCDDTLVMVNLSRTIAQASVFLDPMSVNAMILQPIESKLKVLAYMSQLSEEKPMCCIPGTDYKKIYDLVNCTKVRVQVKDFGHCDILDDLLWEACHIAHACRTTDNKKLGIYRNFTTGVIDGFLQWTLHGNVDMQKYVTNQAYMPLPLVDLAFDLTC</sequence>
<dbReference type="Gene3D" id="3.40.50.1820">
    <property type="entry name" value="alpha/beta hydrolase"/>
    <property type="match status" value="1"/>
</dbReference>
<dbReference type="GeneID" id="106056454"/>
<dbReference type="Pfam" id="PF07224">
    <property type="entry name" value="Chlorophyllase"/>
    <property type="match status" value="1"/>
</dbReference>
<dbReference type="AlphaFoldDB" id="A0A9W3APR9"/>
<dbReference type="RefSeq" id="XP_055889159.1">
    <property type="nucleotide sequence ID" value="XM_056033184.1"/>
</dbReference>
<dbReference type="Proteomes" id="UP001165740">
    <property type="component" value="Chromosome 6"/>
</dbReference>
<organism evidence="2 3">
    <name type="scientific">Biomphalaria glabrata</name>
    <name type="common">Bloodfluke planorb</name>
    <name type="synonym">Freshwater snail</name>
    <dbReference type="NCBI Taxonomy" id="6526"/>
    <lineage>
        <taxon>Eukaryota</taxon>
        <taxon>Metazoa</taxon>
        <taxon>Spiralia</taxon>
        <taxon>Lophotrochozoa</taxon>
        <taxon>Mollusca</taxon>
        <taxon>Gastropoda</taxon>
        <taxon>Heterobranchia</taxon>
        <taxon>Euthyneura</taxon>
        <taxon>Panpulmonata</taxon>
        <taxon>Hygrophila</taxon>
        <taxon>Lymnaeoidea</taxon>
        <taxon>Planorbidae</taxon>
        <taxon>Biomphalaria</taxon>
    </lineage>
</organism>
<dbReference type="OrthoDB" id="2093222at2759"/>
<reference evidence="3" key="1">
    <citation type="submission" date="2025-08" db="UniProtKB">
        <authorList>
            <consortium name="RefSeq"/>
        </authorList>
    </citation>
    <scope>IDENTIFICATION</scope>
</reference>
<protein>
    <submittedName>
        <fullName evidence="3">Uncharacterized protein LOC106056454</fullName>
    </submittedName>
</protein>
<name>A0A9W3APR9_BIOGL</name>
<feature type="signal peptide" evidence="1">
    <location>
        <begin position="1"/>
        <end position="22"/>
    </location>
</feature>